<evidence type="ECO:0000256" key="2">
    <source>
        <dbReference type="ARBA" id="ARBA00022487"/>
    </source>
</evidence>
<evidence type="ECO:0000256" key="3">
    <source>
        <dbReference type="ARBA" id="ARBA00022801"/>
    </source>
</evidence>
<keyword evidence="3 5" id="KW-0378">Hydrolase</keyword>
<keyword evidence="2" id="KW-0719">Serine esterase</keyword>
<comment type="similarity">
    <text evidence="1 5">Belongs to the type-B carboxylesterase/lipase family.</text>
</comment>
<evidence type="ECO:0000256" key="5">
    <source>
        <dbReference type="RuleBase" id="RU361235"/>
    </source>
</evidence>
<reference evidence="7 8" key="1">
    <citation type="journal article" date="2023" name="Nucleic Acids Res.">
        <title>The hologenome of Daphnia magna reveals possible DNA methylation and microbiome-mediated evolution of the host genome.</title>
        <authorList>
            <person name="Chaturvedi A."/>
            <person name="Li X."/>
            <person name="Dhandapani V."/>
            <person name="Marshall H."/>
            <person name="Kissane S."/>
            <person name="Cuenca-Cambronero M."/>
            <person name="Asole G."/>
            <person name="Calvet F."/>
            <person name="Ruiz-Romero M."/>
            <person name="Marangio P."/>
            <person name="Guigo R."/>
            <person name="Rago D."/>
            <person name="Mirbahai L."/>
            <person name="Eastwood N."/>
            <person name="Colbourne J.K."/>
            <person name="Zhou J."/>
            <person name="Mallon E."/>
            <person name="Orsini L."/>
        </authorList>
    </citation>
    <scope>NUCLEOTIDE SEQUENCE [LARGE SCALE GENOMIC DNA]</scope>
    <source>
        <strain evidence="7">LRV0_1</strain>
    </source>
</reference>
<keyword evidence="4" id="KW-0325">Glycoprotein</keyword>
<organism evidence="7 8">
    <name type="scientific">Daphnia magna</name>
    <dbReference type="NCBI Taxonomy" id="35525"/>
    <lineage>
        <taxon>Eukaryota</taxon>
        <taxon>Metazoa</taxon>
        <taxon>Ecdysozoa</taxon>
        <taxon>Arthropoda</taxon>
        <taxon>Crustacea</taxon>
        <taxon>Branchiopoda</taxon>
        <taxon>Diplostraca</taxon>
        <taxon>Cladocera</taxon>
        <taxon>Anomopoda</taxon>
        <taxon>Daphniidae</taxon>
        <taxon>Daphnia</taxon>
    </lineage>
</organism>
<evidence type="ECO:0000256" key="4">
    <source>
        <dbReference type="ARBA" id="ARBA00023180"/>
    </source>
</evidence>
<evidence type="ECO:0000259" key="6">
    <source>
        <dbReference type="Pfam" id="PF00135"/>
    </source>
</evidence>
<dbReference type="InterPro" id="IPR029058">
    <property type="entry name" value="AB_hydrolase_fold"/>
</dbReference>
<evidence type="ECO:0000313" key="8">
    <source>
        <dbReference type="Proteomes" id="UP001234178"/>
    </source>
</evidence>
<evidence type="ECO:0000256" key="1">
    <source>
        <dbReference type="ARBA" id="ARBA00005964"/>
    </source>
</evidence>
<keyword evidence="8" id="KW-1185">Reference proteome</keyword>
<proteinExistence type="inferred from homology"/>
<comment type="caution">
    <text evidence="7">The sequence shown here is derived from an EMBL/GenBank/DDBJ whole genome shotgun (WGS) entry which is preliminary data.</text>
</comment>
<feature type="domain" description="Carboxylesterase type B" evidence="6">
    <location>
        <begin position="24"/>
        <end position="563"/>
    </location>
</feature>
<dbReference type="EC" id="3.1.1.-" evidence="5"/>
<accession>A0ABQ9YZ67</accession>
<dbReference type="Proteomes" id="UP001234178">
    <property type="component" value="Unassembled WGS sequence"/>
</dbReference>
<dbReference type="PANTHER" id="PTHR43142:SF1">
    <property type="entry name" value="CARBOXYLIC ESTER HYDROLASE"/>
    <property type="match status" value="1"/>
</dbReference>
<dbReference type="InterPro" id="IPR002018">
    <property type="entry name" value="CarbesteraseB"/>
</dbReference>
<dbReference type="SUPFAM" id="SSF53474">
    <property type="entry name" value="alpha/beta-Hydrolases"/>
    <property type="match status" value="1"/>
</dbReference>
<dbReference type="Gene3D" id="3.40.50.1820">
    <property type="entry name" value="alpha/beta hydrolase"/>
    <property type="match status" value="1"/>
</dbReference>
<sequence length="578" mass="64313">MSCPQLKYIFAILLLHSVYSSREEPIVNVPSLGRLRGSRMSSASGRMIDAFRAIPYAQPPVGDLRFKDPLPAKDWQGTTLDASREGPKCIQFNSIVQDGLVLGQEDCLYLNVYVPQVNDTNDPLPVMVWIHGGAFYMGSGNGETDMFGPNYLLGRDVVLVTLNYRLGPLGFLSTEDAQAPGNYGLLDQSLALSSTSLRVLGSTMTGWVRNHIAHFGGNADLITIFGESAGGASVDFHVLSPHSKGLFHRAIIQSGTSTCPWALNPKIAEYTRMLANHLNCPSDASRELLACLRTRKAEEIAGIRKHLTIGLGFGMFPLAFVPRIDAERSLPFVPAYPEELIAERKFNQVPLILGVTKNEGALVSASFFVNDDKHMDEFKADPIGIIRYMIQMENHPNGQQMAQLVHDHLFTLQKPYEDQKQQIELIASDYGLFKCTDDSVALFSEFNSQSIYYYFYTHRGQFSFPQMVGVPPEIDLGVCHADELFLLFSSGLLPKLSVPEDLKVSATLIDLWTSFAKNGVPESSHVDDDWLPVERGAIRYLDINERPTFVNGKMPFEPRLAFWNNIKAANRIVTKDEL</sequence>
<feature type="chain" id="PRO_5044958399" description="Carboxylic ester hydrolase" evidence="5">
    <location>
        <begin position="21"/>
        <end position="578"/>
    </location>
</feature>
<dbReference type="InterPro" id="IPR019819">
    <property type="entry name" value="Carboxylesterase_B_CS"/>
</dbReference>
<name>A0ABQ9YZ67_9CRUS</name>
<feature type="signal peptide" evidence="5">
    <location>
        <begin position="1"/>
        <end position="20"/>
    </location>
</feature>
<dbReference type="Pfam" id="PF00135">
    <property type="entry name" value="COesterase"/>
    <property type="match status" value="1"/>
</dbReference>
<protein>
    <recommendedName>
        <fullName evidence="5">Carboxylic ester hydrolase</fullName>
        <ecNumber evidence="5">3.1.1.-</ecNumber>
    </recommendedName>
</protein>
<dbReference type="EMBL" id="JAOYFB010000002">
    <property type="protein sequence ID" value="KAK4005941.1"/>
    <property type="molecule type" value="Genomic_DNA"/>
</dbReference>
<dbReference type="PANTHER" id="PTHR43142">
    <property type="entry name" value="CARBOXYLIC ESTER HYDROLASE"/>
    <property type="match status" value="1"/>
</dbReference>
<keyword evidence="5" id="KW-0732">Signal</keyword>
<evidence type="ECO:0000313" key="7">
    <source>
        <dbReference type="EMBL" id="KAK4005941.1"/>
    </source>
</evidence>
<dbReference type="PROSITE" id="PS00941">
    <property type="entry name" value="CARBOXYLESTERASE_B_2"/>
    <property type="match status" value="1"/>
</dbReference>
<dbReference type="PROSITE" id="PS00122">
    <property type="entry name" value="CARBOXYLESTERASE_B_1"/>
    <property type="match status" value="1"/>
</dbReference>
<dbReference type="InterPro" id="IPR019826">
    <property type="entry name" value="Carboxylesterase_B_AS"/>
</dbReference>
<gene>
    <name evidence="7" type="ORF">OUZ56_011068</name>
</gene>